<dbReference type="eggNOG" id="ENOG502QQCZ">
    <property type="taxonomic scope" value="Eukaryota"/>
</dbReference>
<sequence>MEGGKSRSSREGSGHSRNSRSFPQQPTQPWGGGHGYGQDPQVGNGGYYGAPQPGGYAAPYPAYQQQPPPMPSPSAAQQPARAGGASKPRLDRRYSRIADDYHSVDQPCGVCPPSAALQVFDEMAVKREYDEFVVSADVPPREPELETTLASRKIHGDVLQNVENPRFTYKELDRLNNKFEHFIGQGGFGLVYYGCLEDGTEVAVKMRSESTFHGLDDFFAEVQSLTKVQSWTKVQYRNLVSLVGYCWEKDHLALVYEYMSQGTLYHLRGNNSVRETLNRRTCVRVAVEAAQ</sequence>
<feature type="compositionally biased region" description="Low complexity" evidence="2">
    <location>
        <begin position="49"/>
        <end position="65"/>
    </location>
</feature>
<dbReference type="InterPro" id="IPR011009">
    <property type="entry name" value="Kinase-like_dom_sf"/>
</dbReference>
<organism evidence="4">
    <name type="scientific">Oryza brachyantha</name>
    <name type="common">malo sina</name>
    <dbReference type="NCBI Taxonomy" id="4533"/>
    <lineage>
        <taxon>Eukaryota</taxon>
        <taxon>Viridiplantae</taxon>
        <taxon>Streptophyta</taxon>
        <taxon>Embryophyta</taxon>
        <taxon>Tracheophyta</taxon>
        <taxon>Spermatophyta</taxon>
        <taxon>Magnoliopsida</taxon>
        <taxon>Liliopsida</taxon>
        <taxon>Poales</taxon>
        <taxon>Poaceae</taxon>
        <taxon>BOP clade</taxon>
        <taxon>Oryzoideae</taxon>
        <taxon>Oryzeae</taxon>
        <taxon>Oryzinae</taxon>
        <taxon>Oryza</taxon>
    </lineage>
</organism>
<feature type="domain" description="Protein kinase" evidence="3">
    <location>
        <begin position="177"/>
        <end position="291"/>
    </location>
</feature>
<evidence type="ECO:0000313" key="4">
    <source>
        <dbReference type="EnsemblPlants" id="OB09G14400.1"/>
    </source>
</evidence>
<dbReference type="HOGENOM" id="CLU_958404_0_0_1"/>
<dbReference type="AlphaFoldDB" id="J3MWR1"/>
<dbReference type="Pfam" id="PF07714">
    <property type="entry name" value="PK_Tyr_Ser-Thr"/>
    <property type="match status" value="1"/>
</dbReference>
<keyword evidence="1" id="KW-0067">ATP-binding</keyword>
<dbReference type="PANTHER" id="PTHR45631">
    <property type="entry name" value="OS07G0107800 PROTEIN-RELATED"/>
    <property type="match status" value="1"/>
</dbReference>
<feature type="region of interest" description="Disordered" evidence="2">
    <location>
        <begin position="1"/>
        <end position="90"/>
    </location>
</feature>
<dbReference type="SUPFAM" id="SSF56112">
    <property type="entry name" value="Protein kinase-like (PK-like)"/>
    <property type="match status" value="1"/>
</dbReference>
<dbReference type="PROSITE" id="PS50011">
    <property type="entry name" value="PROTEIN_KINASE_DOM"/>
    <property type="match status" value="1"/>
</dbReference>
<evidence type="ECO:0000259" key="3">
    <source>
        <dbReference type="PROSITE" id="PS50011"/>
    </source>
</evidence>
<proteinExistence type="predicted"/>
<dbReference type="Proteomes" id="UP000006038">
    <property type="component" value="Chromosome 9"/>
</dbReference>
<dbReference type="EnsemblPlants" id="OB09G14400.1">
    <property type="protein sequence ID" value="OB09G14400.1"/>
    <property type="gene ID" value="OB09G14400"/>
</dbReference>
<dbReference type="Gramene" id="OB09G14400.1">
    <property type="protein sequence ID" value="OB09G14400.1"/>
    <property type="gene ID" value="OB09G14400"/>
</dbReference>
<dbReference type="GO" id="GO:0004672">
    <property type="term" value="F:protein kinase activity"/>
    <property type="evidence" value="ECO:0007669"/>
    <property type="project" value="InterPro"/>
</dbReference>
<name>J3MWR1_ORYBR</name>
<dbReference type="InterPro" id="IPR001245">
    <property type="entry name" value="Ser-Thr/Tyr_kinase_cat_dom"/>
</dbReference>
<reference evidence="4" key="2">
    <citation type="submission" date="2013-04" db="UniProtKB">
        <authorList>
            <consortium name="EnsemblPlants"/>
        </authorList>
    </citation>
    <scope>IDENTIFICATION</scope>
</reference>
<dbReference type="PANTHER" id="PTHR45631:SF6">
    <property type="entry name" value="OS09G0352000 PROTEIN"/>
    <property type="match status" value="1"/>
</dbReference>
<dbReference type="GO" id="GO:0005524">
    <property type="term" value="F:ATP binding"/>
    <property type="evidence" value="ECO:0007669"/>
    <property type="project" value="UniProtKB-UniRule"/>
</dbReference>
<dbReference type="InterPro" id="IPR017441">
    <property type="entry name" value="Protein_kinase_ATP_BS"/>
</dbReference>
<feature type="compositionally biased region" description="Low complexity" evidence="2">
    <location>
        <begin position="73"/>
        <end position="86"/>
    </location>
</feature>
<evidence type="ECO:0000256" key="1">
    <source>
        <dbReference type="PROSITE-ProRule" id="PRU10141"/>
    </source>
</evidence>
<evidence type="ECO:0000313" key="5">
    <source>
        <dbReference type="Proteomes" id="UP000006038"/>
    </source>
</evidence>
<reference evidence="4" key="1">
    <citation type="journal article" date="2013" name="Nat. Commun.">
        <title>Whole-genome sequencing of Oryza brachyantha reveals mechanisms underlying Oryza genome evolution.</title>
        <authorList>
            <person name="Chen J."/>
            <person name="Huang Q."/>
            <person name="Gao D."/>
            <person name="Wang J."/>
            <person name="Lang Y."/>
            <person name="Liu T."/>
            <person name="Li B."/>
            <person name="Bai Z."/>
            <person name="Luis Goicoechea J."/>
            <person name="Liang C."/>
            <person name="Chen C."/>
            <person name="Zhang W."/>
            <person name="Sun S."/>
            <person name="Liao Y."/>
            <person name="Zhang X."/>
            <person name="Yang L."/>
            <person name="Song C."/>
            <person name="Wang M."/>
            <person name="Shi J."/>
            <person name="Liu G."/>
            <person name="Liu J."/>
            <person name="Zhou H."/>
            <person name="Zhou W."/>
            <person name="Yu Q."/>
            <person name="An N."/>
            <person name="Chen Y."/>
            <person name="Cai Q."/>
            <person name="Wang B."/>
            <person name="Liu B."/>
            <person name="Min J."/>
            <person name="Huang Y."/>
            <person name="Wu H."/>
            <person name="Li Z."/>
            <person name="Zhang Y."/>
            <person name="Yin Y."/>
            <person name="Song W."/>
            <person name="Jiang J."/>
            <person name="Jackson S.A."/>
            <person name="Wing R.A."/>
            <person name="Wang J."/>
            <person name="Chen M."/>
        </authorList>
    </citation>
    <scope>NUCLEOTIDE SEQUENCE [LARGE SCALE GENOMIC DNA]</scope>
    <source>
        <strain evidence="4">cv. IRGC 101232</strain>
    </source>
</reference>
<dbReference type="InterPro" id="IPR000719">
    <property type="entry name" value="Prot_kinase_dom"/>
</dbReference>
<accession>J3MWR1</accession>
<feature type="binding site" evidence="1">
    <location>
        <position position="205"/>
    </location>
    <ligand>
        <name>ATP</name>
        <dbReference type="ChEBI" id="CHEBI:30616"/>
    </ligand>
</feature>
<keyword evidence="1" id="KW-0547">Nucleotide-binding</keyword>
<keyword evidence="5" id="KW-1185">Reference proteome</keyword>
<protein>
    <recommendedName>
        <fullName evidence="3">Protein kinase domain-containing protein</fullName>
    </recommendedName>
</protein>
<feature type="compositionally biased region" description="Basic and acidic residues" evidence="2">
    <location>
        <begin position="1"/>
        <end position="14"/>
    </location>
</feature>
<dbReference type="PROSITE" id="PS00107">
    <property type="entry name" value="PROTEIN_KINASE_ATP"/>
    <property type="match status" value="1"/>
</dbReference>
<dbReference type="Gene3D" id="3.30.200.20">
    <property type="entry name" value="Phosphorylase Kinase, domain 1"/>
    <property type="match status" value="1"/>
</dbReference>
<evidence type="ECO:0000256" key="2">
    <source>
        <dbReference type="SAM" id="MobiDB-lite"/>
    </source>
</evidence>